<sequence length="103" mass="11647">MEQSGDETQLRPMKGEKLREERTKNMCFHTTPLQRFVPCQRQVSGADHASVNQSQTLKQGRELYSGTVTTEDLETVYLEPETVRCSVNACWASLPKAGREDVT</sequence>
<dbReference type="EMBL" id="JAHRIQ010058797">
    <property type="protein sequence ID" value="MEQ2240109.1"/>
    <property type="molecule type" value="Genomic_DNA"/>
</dbReference>
<reference evidence="2 3" key="1">
    <citation type="submission" date="2021-06" db="EMBL/GenBank/DDBJ databases">
        <authorList>
            <person name="Palmer J.M."/>
        </authorList>
    </citation>
    <scope>NUCLEOTIDE SEQUENCE [LARGE SCALE GENOMIC DNA]</scope>
    <source>
        <strain evidence="3">if_2019</strain>
        <tissue evidence="2">Muscle</tissue>
    </source>
</reference>
<evidence type="ECO:0000313" key="3">
    <source>
        <dbReference type="Proteomes" id="UP001482620"/>
    </source>
</evidence>
<feature type="region of interest" description="Disordered" evidence="1">
    <location>
        <begin position="1"/>
        <end position="21"/>
    </location>
</feature>
<proteinExistence type="predicted"/>
<protein>
    <submittedName>
        <fullName evidence="2">Uncharacterized protein</fullName>
    </submittedName>
</protein>
<name>A0ABV0U4J2_9TELE</name>
<organism evidence="2 3">
    <name type="scientific">Ilyodon furcidens</name>
    <name type="common">goldbreast splitfin</name>
    <dbReference type="NCBI Taxonomy" id="33524"/>
    <lineage>
        <taxon>Eukaryota</taxon>
        <taxon>Metazoa</taxon>
        <taxon>Chordata</taxon>
        <taxon>Craniata</taxon>
        <taxon>Vertebrata</taxon>
        <taxon>Euteleostomi</taxon>
        <taxon>Actinopterygii</taxon>
        <taxon>Neopterygii</taxon>
        <taxon>Teleostei</taxon>
        <taxon>Neoteleostei</taxon>
        <taxon>Acanthomorphata</taxon>
        <taxon>Ovalentaria</taxon>
        <taxon>Atherinomorphae</taxon>
        <taxon>Cyprinodontiformes</taxon>
        <taxon>Goodeidae</taxon>
        <taxon>Ilyodon</taxon>
    </lineage>
</organism>
<evidence type="ECO:0000256" key="1">
    <source>
        <dbReference type="SAM" id="MobiDB-lite"/>
    </source>
</evidence>
<gene>
    <name evidence="2" type="ORF">ILYODFUR_011496</name>
</gene>
<comment type="caution">
    <text evidence="2">The sequence shown here is derived from an EMBL/GenBank/DDBJ whole genome shotgun (WGS) entry which is preliminary data.</text>
</comment>
<accession>A0ABV0U4J2</accession>
<dbReference type="Proteomes" id="UP001482620">
    <property type="component" value="Unassembled WGS sequence"/>
</dbReference>
<keyword evidence="3" id="KW-1185">Reference proteome</keyword>
<evidence type="ECO:0000313" key="2">
    <source>
        <dbReference type="EMBL" id="MEQ2240109.1"/>
    </source>
</evidence>